<feature type="region of interest" description="Disordered" evidence="1">
    <location>
        <begin position="131"/>
        <end position="169"/>
    </location>
</feature>
<evidence type="ECO:0000256" key="1">
    <source>
        <dbReference type="SAM" id="MobiDB-lite"/>
    </source>
</evidence>
<dbReference type="AlphaFoldDB" id="A0A6J1PPP0"/>
<reference evidence="3" key="1">
    <citation type="submission" date="2025-08" db="UniProtKB">
        <authorList>
            <consortium name="RefSeq"/>
        </authorList>
    </citation>
    <scope>IDENTIFICATION</scope>
    <source>
        <tissue evidence="3">Whole body</tissue>
    </source>
</reference>
<dbReference type="OrthoDB" id="7698798at2759"/>
<dbReference type="Proteomes" id="UP000504618">
    <property type="component" value="Unplaced"/>
</dbReference>
<proteinExistence type="predicted"/>
<protein>
    <submittedName>
        <fullName evidence="3">Uncharacterized protein LOC112454491</fullName>
    </submittedName>
</protein>
<dbReference type="GeneID" id="112454491"/>
<dbReference type="RefSeq" id="XP_024871697.1">
    <property type="nucleotide sequence ID" value="XM_025015929.1"/>
</dbReference>
<evidence type="ECO:0000313" key="2">
    <source>
        <dbReference type="Proteomes" id="UP000504618"/>
    </source>
</evidence>
<accession>A0A6J1PPP0</accession>
<keyword evidence="2" id="KW-1185">Reference proteome</keyword>
<name>A0A6J1PPP0_9HYME</name>
<gene>
    <name evidence="3" type="primary">LOC112454491</name>
</gene>
<sequence>MTAWDDEVNGTTIKMMHLKYGISIPYTIWKEIKKLRRPSLFVRQLSRSLWGVHKLMNRAVVLEKCKNRLPNRSPRKPLTPVKKAVLRKCYSAFIEMHHKKEKKKLINKWTRYLSIYINFLIETKIKEEEENQRKLQCASPNSSASSQSRSSQSADSNSNKSSNESSDSD</sequence>
<organism evidence="2 3">
    <name type="scientific">Temnothorax curvispinosus</name>
    <dbReference type="NCBI Taxonomy" id="300111"/>
    <lineage>
        <taxon>Eukaryota</taxon>
        <taxon>Metazoa</taxon>
        <taxon>Ecdysozoa</taxon>
        <taxon>Arthropoda</taxon>
        <taxon>Hexapoda</taxon>
        <taxon>Insecta</taxon>
        <taxon>Pterygota</taxon>
        <taxon>Neoptera</taxon>
        <taxon>Endopterygota</taxon>
        <taxon>Hymenoptera</taxon>
        <taxon>Apocrita</taxon>
        <taxon>Aculeata</taxon>
        <taxon>Formicoidea</taxon>
        <taxon>Formicidae</taxon>
        <taxon>Myrmicinae</taxon>
        <taxon>Temnothorax</taxon>
    </lineage>
</organism>
<feature type="compositionally biased region" description="Low complexity" evidence="1">
    <location>
        <begin position="136"/>
        <end position="169"/>
    </location>
</feature>
<evidence type="ECO:0000313" key="3">
    <source>
        <dbReference type="RefSeq" id="XP_024871697.1"/>
    </source>
</evidence>